<dbReference type="InterPro" id="IPR019734">
    <property type="entry name" value="TPR_rpt"/>
</dbReference>
<protein>
    <recommendedName>
        <fullName evidence="6">Tetratricopeptide repeat protein</fullName>
    </recommendedName>
</protein>
<dbReference type="PANTHER" id="PTHR44809">
    <property type="match status" value="1"/>
</dbReference>
<evidence type="ECO:0000313" key="4">
    <source>
        <dbReference type="EMBL" id="GLS27105.1"/>
    </source>
</evidence>
<feature type="chain" id="PRO_5041447139" description="Tetratricopeptide repeat protein" evidence="3">
    <location>
        <begin position="24"/>
        <end position="243"/>
    </location>
</feature>
<dbReference type="PROSITE" id="PS51257">
    <property type="entry name" value="PROKAR_LIPOPROTEIN"/>
    <property type="match status" value="1"/>
</dbReference>
<feature type="region of interest" description="Disordered" evidence="2">
    <location>
        <begin position="30"/>
        <end position="68"/>
    </location>
</feature>
<dbReference type="SUPFAM" id="SSF48452">
    <property type="entry name" value="TPR-like"/>
    <property type="match status" value="1"/>
</dbReference>
<reference evidence="4 5" key="1">
    <citation type="journal article" date="2014" name="Int. J. Syst. Evol. Microbiol.">
        <title>Complete genome sequence of Corynebacterium casei LMG S-19264T (=DSM 44701T), isolated from a smear-ripened cheese.</title>
        <authorList>
            <consortium name="US DOE Joint Genome Institute (JGI-PGF)"/>
            <person name="Walter F."/>
            <person name="Albersmeier A."/>
            <person name="Kalinowski J."/>
            <person name="Ruckert C."/>
        </authorList>
    </citation>
    <scope>NUCLEOTIDE SEQUENCE [LARGE SCALE GENOMIC DNA]</scope>
    <source>
        <strain evidence="4 5">NBRC 110095</strain>
    </source>
</reference>
<accession>A0AA37T5B7</accession>
<comment type="caution">
    <text evidence="4">The sequence shown here is derived from an EMBL/GenBank/DDBJ whole genome shotgun (WGS) entry which is preliminary data.</text>
</comment>
<dbReference type="EMBL" id="BSPD01000065">
    <property type="protein sequence ID" value="GLS27105.1"/>
    <property type="molecule type" value="Genomic_DNA"/>
</dbReference>
<feature type="repeat" description="TPR" evidence="1">
    <location>
        <begin position="149"/>
        <end position="182"/>
    </location>
</feature>
<feature type="signal peptide" evidence="3">
    <location>
        <begin position="1"/>
        <end position="23"/>
    </location>
</feature>
<dbReference type="AlphaFoldDB" id="A0AA37T5B7"/>
<keyword evidence="5" id="KW-1185">Reference proteome</keyword>
<evidence type="ECO:0000256" key="1">
    <source>
        <dbReference type="PROSITE-ProRule" id="PRU00339"/>
    </source>
</evidence>
<dbReference type="InterPro" id="IPR052943">
    <property type="entry name" value="TMTC_O-mannosyl-trnsfr"/>
</dbReference>
<dbReference type="RefSeq" id="WP_232592863.1">
    <property type="nucleotide sequence ID" value="NZ_BSPD01000065.1"/>
</dbReference>
<name>A0AA37T5B7_9GAMM</name>
<sequence>MKFISPFATCLVALLLIGLVGCAQLPNVGGEPSDTKEVEEGDSKEADVLGDSDGTDEGLAPVRQVSPNPYLANPKPIATDIQRAFDEAIVAQQSEDWAVAESLWRQISTQAPELSGPHLNLGIVLQATDRPAAAESAYLEAINVNQQNVFAYNQLGVLKRKLGEFTEAETFYLKALDVWPDYAQAHKNLGILYDLYMGRLADALKHYRAYQSLTQEEDRAVKGWVADLERRVQSMSGSDAGAS</sequence>
<evidence type="ECO:0008006" key="6">
    <source>
        <dbReference type="Google" id="ProtNLM"/>
    </source>
</evidence>
<dbReference type="Proteomes" id="UP001156870">
    <property type="component" value="Unassembled WGS sequence"/>
</dbReference>
<dbReference type="InterPro" id="IPR011990">
    <property type="entry name" value="TPR-like_helical_dom_sf"/>
</dbReference>
<gene>
    <name evidence="4" type="ORF">GCM10007877_28240</name>
</gene>
<evidence type="ECO:0000256" key="3">
    <source>
        <dbReference type="SAM" id="SignalP"/>
    </source>
</evidence>
<evidence type="ECO:0000256" key="2">
    <source>
        <dbReference type="SAM" id="MobiDB-lite"/>
    </source>
</evidence>
<proteinExistence type="predicted"/>
<evidence type="ECO:0000313" key="5">
    <source>
        <dbReference type="Proteomes" id="UP001156870"/>
    </source>
</evidence>
<dbReference type="Gene3D" id="1.25.40.10">
    <property type="entry name" value="Tetratricopeptide repeat domain"/>
    <property type="match status" value="2"/>
</dbReference>
<dbReference type="PANTHER" id="PTHR44809:SF1">
    <property type="entry name" value="PROTEIN O-MANNOSYL-TRANSFERASE TMTC1"/>
    <property type="match status" value="1"/>
</dbReference>
<feature type="compositionally biased region" description="Basic and acidic residues" evidence="2">
    <location>
        <begin position="33"/>
        <end position="47"/>
    </location>
</feature>
<dbReference type="SMART" id="SM00028">
    <property type="entry name" value="TPR"/>
    <property type="match status" value="3"/>
</dbReference>
<organism evidence="4 5">
    <name type="scientific">Marinibactrum halimedae</name>
    <dbReference type="NCBI Taxonomy" id="1444977"/>
    <lineage>
        <taxon>Bacteria</taxon>
        <taxon>Pseudomonadati</taxon>
        <taxon>Pseudomonadota</taxon>
        <taxon>Gammaproteobacteria</taxon>
        <taxon>Cellvibrionales</taxon>
        <taxon>Cellvibrionaceae</taxon>
        <taxon>Marinibactrum</taxon>
    </lineage>
</organism>
<keyword evidence="1" id="KW-0802">TPR repeat</keyword>
<dbReference type="PROSITE" id="PS50005">
    <property type="entry name" value="TPR"/>
    <property type="match status" value="1"/>
</dbReference>
<dbReference type="Pfam" id="PF13424">
    <property type="entry name" value="TPR_12"/>
    <property type="match status" value="1"/>
</dbReference>
<keyword evidence="3" id="KW-0732">Signal</keyword>